<dbReference type="InterPro" id="IPR029021">
    <property type="entry name" value="Prot-tyrosine_phosphatase-like"/>
</dbReference>
<evidence type="ECO:0000256" key="2">
    <source>
        <dbReference type="ARBA" id="ARBA00013064"/>
    </source>
</evidence>
<name>A0A550CTF5_9AGAR</name>
<evidence type="ECO:0000256" key="4">
    <source>
        <dbReference type="ARBA" id="ARBA00022912"/>
    </source>
</evidence>
<protein>
    <recommendedName>
        <fullName evidence="2">protein-tyrosine-phosphatase</fullName>
        <ecNumber evidence="2">3.1.3.48</ecNumber>
    </recommendedName>
</protein>
<dbReference type="SMART" id="SM00195">
    <property type="entry name" value="DSPc"/>
    <property type="match status" value="2"/>
</dbReference>
<organism evidence="7 8">
    <name type="scientific">Schizophyllum amplum</name>
    <dbReference type="NCBI Taxonomy" id="97359"/>
    <lineage>
        <taxon>Eukaryota</taxon>
        <taxon>Fungi</taxon>
        <taxon>Dikarya</taxon>
        <taxon>Basidiomycota</taxon>
        <taxon>Agaricomycotina</taxon>
        <taxon>Agaricomycetes</taxon>
        <taxon>Agaricomycetidae</taxon>
        <taxon>Agaricales</taxon>
        <taxon>Schizophyllaceae</taxon>
        <taxon>Schizophyllum</taxon>
    </lineage>
</organism>
<dbReference type="PROSITE" id="PS50054">
    <property type="entry name" value="TYR_PHOSPHATASE_DUAL"/>
    <property type="match status" value="1"/>
</dbReference>
<dbReference type="SUPFAM" id="SSF52799">
    <property type="entry name" value="(Phosphotyrosine protein) phosphatases II"/>
    <property type="match status" value="2"/>
</dbReference>
<evidence type="ECO:0000256" key="3">
    <source>
        <dbReference type="ARBA" id="ARBA00022801"/>
    </source>
</evidence>
<dbReference type="PANTHER" id="PTHR45848">
    <property type="entry name" value="DUAL SPECIFICITY PROTEIN PHOSPHATASE 12 FAMILY MEMBER"/>
    <property type="match status" value="1"/>
</dbReference>
<evidence type="ECO:0000313" key="8">
    <source>
        <dbReference type="Proteomes" id="UP000320762"/>
    </source>
</evidence>
<proteinExistence type="inferred from homology"/>
<sequence>MFVGSVSADEIIPGQVFLGNLSAALSLEYRQQHGITHVLSVCPEYEPTKRDHMMIPVDDTEYDDLLVHLPRGCDFIQAALDDGGKVLVHCVMGVSRSTTVLAAYLMRLRRCTPAEALSFIKSARPRVRPNYGFLRQLDVFAECNYAPSPENPAYLSWKRRHKQEMTAFLNKIVDTTGIIPDQLYLSDDFPEDTHQAESLLAMLGVTHMLTLSPASKVPPSSLLTSCENIVMSPTRKEELLLSLPAVCQYISDAISGGGIVLVHSQAESKACTAVSAYLMASRGISAQAARDKVEKDMPLFNASSTFKRTLALFEACAHKPYLEHPAVQQWLFGETPTPPNGLADMNPNLTAAALLGAFNHAQRTKHELPILASTSCKPACSAQSVETDRSCQRKRRSLSPRRTIISCADEVKLRATAARLLDDTSLDMTTFGQALGALSLQSSAKGGKQETVRAPRDALVPEPHAVIVQSG</sequence>
<keyword evidence="3" id="KW-0378">Hydrolase</keyword>
<dbReference type="EMBL" id="VDMD01000002">
    <property type="protein sequence ID" value="TRM68074.1"/>
    <property type="molecule type" value="Genomic_DNA"/>
</dbReference>
<evidence type="ECO:0000256" key="1">
    <source>
        <dbReference type="ARBA" id="ARBA00008601"/>
    </source>
</evidence>
<comment type="caution">
    <text evidence="7">The sequence shown here is derived from an EMBL/GenBank/DDBJ whole genome shotgun (WGS) entry which is preliminary data.</text>
</comment>
<dbReference type="Pfam" id="PF00782">
    <property type="entry name" value="DSPc"/>
    <property type="match status" value="1"/>
</dbReference>
<accession>A0A550CTF5</accession>
<feature type="domain" description="Tyrosine-protein phosphatase" evidence="5">
    <location>
        <begin position="7"/>
        <end position="146"/>
    </location>
</feature>
<dbReference type="PANTHER" id="PTHR45848:SF4">
    <property type="entry name" value="DUAL SPECIFICITY PROTEIN PHOSPHATASE 12"/>
    <property type="match status" value="1"/>
</dbReference>
<feature type="domain" description="Tyrosine specific protein phosphatases" evidence="6">
    <location>
        <begin position="81"/>
        <end position="125"/>
    </location>
</feature>
<dbReference type="Gene3D" id="3.90.190.10">
    <property type="entry name" value="Protein tyrosine phosphatase superfamily"/>
    <property type="match status" value="2"/>
</dbReference>
<evidence type="ECO:0000259" key="5">
    <source>
        <dbReference type="PROSITE" id="PS50054"/>
    </source>
</evidence>
<dbReference type="STRING" id="97359.A0A550CTF5"/>
<dbReference type="AlphaFoldDB" id="A0A550CTF5"/>
<evidence type="ECO:0000259" key="6">
    <source>
        <dbReference type="PROSITE" id="PS50056"/>
    </source>
</evidence>
<dbReference type="OrthoDB" id="10252009at2759"/>
<dbReference type="PROSITE" id="PS00383">
    <property type="entry name" value="TYR_PHOSPHATASE_1"/>
    <property type="match status" value="1"/>
</dbReference>
<dbReference type="InterPro" id="IPR000387">
    <property type="entry name" value="Tyr_Pase_dom"/>
</dbReference>
<dbReference type="GO" id="GO:0008138">
    <property type="term" value="F:protein tyrosine/serine/threonine phosphatase activity"/>
    <property type="evidence" value="ECO:0007669"/>
    <property type="project" value="TreeGrafter"/>
</dbReference>
<gene>
    <name evidence="7" type="ORF">BD626DRAFT_480698</name>
</gene>
<evidence type="ECO:0000313" key="7">
    <source>
        <dbReference type="EMBL" id="TRM68074.1"/>
    </source>
</evidence>
<comment type="similarity">
    <text evidence="1">Belongs to the protein-tyrosine phosphatase family. Non-receptor class dual specificity subfamily.</text>
</comment>
<keyword evidence="4" id="KW-0904">Protein phosphatase</keyword>
<dbReference type="InterPro" id="IPR000340">
    <property type="entry name" value="Dual-sp_phosphatase_cat-dom"/>
</dbReference>
<dbReference type="InterPro" id="IPR020422">
    <property type="entry name" value="TYR_PHOSPHATASE_DUAL_dom"/>
</dbReference>
<dbReference type="GO" id="GO:0004725">
    <property type="term" value="F:protein tyrosine phosphatase activity"/>
    <property type="evidence" value="ECO:0007669"/>
    <property type="project" value="UniProtKB-EC"/>
</dbReference>
<dbReference type="EC" id="3.1.3.48" evidence="2"/>
<reference evidence="7 8" key="1">
    <citation type="journal article" date="2019" name="New Phytol.">
        <title>Comparative genomics reveals unique wood-decay strategies and fruiting body development in the Schizophyllaceae.</title>
        <authorList>
            <person name="Almasi E."/>
            <person name="Sahu N."/>
            <person name="Krizsan K."/>
            <person name="Balint B."/>
            <person name="Kovacs G.M."/>
            <person name="Kiss B."/>
            <person name="Cseklye J."/>
            <person name="Drula E."/>
            <person name="Henrissat B."/>
            <person name="Nagy I."/>
            <person name="Chovatia M."/>
            <person name="Adam C."/>
            <person name="LaButti K."/>
            <person name="Lipzen A."/>
            <person name="Riley R."/>
            <person name="Grigoriev I.V."/>
            <person name="Nagy L.G."/>
        </authorList>
    </citation>
    <scope>NUCLEOTIDE SEQUENCE [LARGE SCALE GENOMIC DNA]</scope>
    <source>
        <strain evidence="7 8">NL-1724</strain>
    </source>
</reference>
<dbReference type="PROSITE" id="PS50056">
    <property type="entry name" value="TYR_PHOSPHATASE_2"/>
    <property type="match status" value="1"/>
</dbReference>
<dbReference type="Proteomes" id="UP000320762">
    <property type="component" value="Unassembled WGS sequence"/>
</dbReference>
<keyword evidence="8" id="KW-1185">Reference proteome</keyword>
<dbReference type="InterPro" id="IPR016130">
    <property type="entry name" value="Tyr_Pase_AS"/>
</dbReference>
<dbReference type="CDD" id="cd14498">
    <property type="entry name" value="DSP"/>
    <property type="match status" value="2"/>
</dbReference>